<name>K2K6X1_9GAMM</name>
<dbReference type="STRING" id="740709.A10D4_08352"/>
<dbReference type="GO" id="GO:0005886">
    <property type="term" value="C:plasma membrane"/>
    <property type="evidence" value="ECO:0007669"/>
    <property type="project" value="UniProtKB-SubCell"/>
</dbReference>
<dbReference type="GO" id="GO:0016746">
    <property type="term" value="F:acyltransferase activity"/>
    <property type="evidence" value="ECO:0007669"/>
    <property type="project" value="UniProtKB-KW"/>
</dbReference>
<gene>
    <name evidence="7" type="ORF">A10D4_08352</name>
</gene>
<evidence type="ECO:0000256" key="2">
    <source>
        <dbReference type="ARBA" id="ARBA00022475"/>
    </source>
</evidence>
<evidence type="ECO:0000256" key="6">
    <source>
        <dbReference type="ARBA" id="ARBA00023315"/>
    </source>
</evidence>
<dbReference type="InterPro" id="IPR004960">
    <property type="entry name" value="LipA_acyltrans"/>
</dbReference>
<evidence type="ECO:0000256" key="5">
    <source>
        <dbReference type="ARBA" id="ARBA00023136"/>
    </source>
</evidence>
<keyword evidence="4 7" id="KW-0808">Transferase</keyword>
<evidence type="ECO:0000313" key="8">
    <source>
        <dbReference type="Proteomes" id="UP000014115"/>
    </source>
</evidence>
<keyword evidence="8" id="KW-1185">Reference proteome</keyword>
<proteinExistence type="predicted"/>
<evidence type="ECO:0000256" key="4">
    <source>
        <dbReference type="ARBA" id="ARBA00022679"/>
    </source>
</evidence>
<keyword evidence="3" id="KW-0997">Cell inner membrane</keyword>
<dbReference type="RefSeq" id="WP_008488911.1">
    <property type="nucleotide sequence ID" value="NZ_AMRG01000009.1"/>
</dbReference>
<comment type="subcellular location">
    <subcellularLocation>
        <location evidence="1">Cell inner membrane</location>
    </subcellularLocation>
</comment>
<keyword evidence="6" id="KW-0012">Acyltransferase</keyword>
<keyword evidence="2" id="KW-1003">Cell membrane</keyword>
<dbReference type="EMBL" id="AMRG01000009">
    <property type="protein sequence ID" value="EKE83418.1"/>
    <property type="molecule type" value="Genomic_DNA"/>
</dbReference>
<dbReference type="Pfam" id="PF03279">
    <property type="entry name" value="Lip_A_acyltrans"/>
    <property type="match status" value="1"/>
</dbReference>
<protein>
    <submittedName>
        <fullName evidence="7">Acetyltransferase</fullName>
    </submittedName>
</protein>
<dbReference type="InterPro" id="IPR014548">
    <property type="entry name" value="Ac_Trasf"/>
</dbReference>
<dbReference type="CDD" id="cd07984">
    <property type="entry name" value="LPLAT_LABLAT-like"/>
    <property type="match status" value="1"/>
</dbReference>
<dbReference type="PANTHER" id="PTHR30606:SF9">
    <property type="entry name" value="LIPID A BIOSYNTHESIS LAUROYLTRANSFERASE"/>
    <property type="match status" value="1"/>
</dbReference>
<dbReference type="PANTHER" id="PTHR30606">
    <property type="entry name" value="LIPID A BIOSYNTHESIS LAUROYL ACYLTRANSFERASE"/>
    <property type="match status" value="1"/>
</dbReference>
<dbReference type="PIRSF" id="PIRSF028561">
    <property type="entry name" value="Ac_Trasf"/>
    <property type="match status" value="1"/>
</dbReference>
<evidence type="ECO:0000256" key="3">
    <source>
        <dbReference type="ARBA" id="ARBA00022519"/>
    </source>
</evidence>
<evidence type="ECO:0000256" key="1">
    <source>
        <dbReference type="ARBA" id="ARBA00004533"/>
    </source>
</evidence>
<reference evidence="7 8" key="1">
    <citation type="journal article" date="2012" name="J. Bacteriol.">
        <title>Genome Sequence of Idiomarina xiamenensis Type Strain 10-D-4.</title>
        <authorList>
            <person name="Lai Q."/>
            <person name="Wang L."/>
            <person name="Wang W."/>
            <person name="Shao Z."/>
        </authorList>
    </citation>
    <scope>NUCLEOTIDE SEQUENCE [LARGE SCALE GENOMIC DNA]</scope>
    <source>
        <strain evidence="7 8">10-D-4</strain>
    </source>
</reference>
<comment type="caution">
    <text evidence="7">The sequence shown here is derived from an EMBL/GenBank/DDBJ whole genome shotgun (WGS) entry which is preliminary data.</text>
</comment>
<dbReference type="AlphaFoldDB" id="K2K6X1"/>
<organism evidence="7 8">
    <name type="scientific">Idiomarina xiamenensis 10-D-4</name>
    <dbReference type="NCBI Taxonomy" id="740709"/>
    <lineage>
        <taxon>Bacteria</taxon>
        <taxon>Pseudomonadati</taxon>
        <taxon>Pseudomonadota</taxon>
        <taxon>Gammaproteobacteria</taxon>
        <taxon>Alteromonadales</taxon>
        <taxon>Idiomarinaceae</taxon>
        <taxon>Idiomarina</taxon>
    </lineage>
</organism>
<accession>K2K6X1</accession>
<dbReference type="eggNOG" id="COG4261">
    <property type="taxonomic scope" value="Bacteria"/>
</dbReference>
<evidence type="ECO:0000313" key="7">
    <source>
        <dbReference type="EMBL" id="EKE83418.1"/>
    </source>
</evidence>
<dbReference type="OrthoDB" id="9808633at2"/>
<dbReference type="PATRIC" id="fig|740709.3.peg.1691"/>
<keyword evidence="5" id="KW-0472">Membrane</keyword>
<dbReference type="GO" id="GO:0009247">
    <property type="term" value="P:glycolipid biosynthetic process"/>
    <property type="evidence" value="ECO:0007669"/>
    <property type="project" value="UniProtKB-ARBA"/>
</dbReference>
<sequence length="335" mass="38671">MSERHWASRQERGSYLGIVTLLTLYRYGGRWLLKLLLAPIISYFLLTGGDARRASLQYLRRLHRYCQQSGQPSPFRRVPGWRHSWRHFWQFGLAAVDKIDAWIGRIKLADITYRGDITFKALNEQPQGGLLLCSHLGNIEVARAMSKERYQKRMNVLVFTQHARAFNRALQQVNAEAGIDLIQVTDIDVAFAIEMKQRIENGEYVVIVGDRISVTAPEHVIMQDFLGQPAPFAMGPWVLASVLECPVYLMFCMQAQSGYDVYFKRFREQVVLPRKQRHAALQSVVADYAANLAMIAQRYPYQWYNFYDFWTLPAAPERAKPTTTHNDIEGSRGYD</sequence>
<dbReference type="Proteomes" id="UP000014115">
    <property type="component" value="Unassembled WGS sequence"/>
</dbReference>